<name>Q0U574_PHANO</name>
<sequence length="63" mass="7067">MRLINTKTQAQEQYESTSAPPYAILPHTWTEYEITYQDVATGYGPGKEADTCCIRNVAQITTP</sequence>
<evidence type="ECO:0000313" key="1">
    <source>
        <dbReference type="EMBL" id="EAT79417.1"/>
    </source>
</evidence>
<dbReference type="VEuPathDB" id="FungiDB:JI435_447600"/>
<dbReference type="AlphaFoldDB" id="Q0U574"/>
<gene>
    <name evidence="1" type="ORF">SNOG_13090</name>
</gene>
<proteinExistence type="predicted"/>
<evidence type="ECO:0000313" key="2">
    <source>
        <dbReference type="Proteomes" id="UP000001055"/>
    </source>
</evidence>
<organism evidence="1 2">
    <name type="scientific">Phaeosphaeria nodorum (strain SN15 / ATCC MYA-4574 / FGSC 10173)</name>
    <name type="common">Glume blotch fungus</name>
    <name type="synonym">Parastagonospora nodorum</name>
    <dbReference type="NCBI Taxonomy" id="321614"/>
    <lineage>
        <taxon>Eukaryota</taxon>
        <taxon>Fungi</taxon>
        <taxon>Dikarya</taxon>
        <taxon>Ascomycota</taxon>
        <taxon>Pezizomycotina</taxon>
        <taxon>Dothideomycetes</taxon>
        <taxon>Pleosporomycetidae</taxon>
        <taxon>Pleosporales</taxon>
        <taxon>Pleosporineae</taxon>
        <taxon>Phaeosphaeriaceae</taxon>
        <taxon>Parastagonospora</taxon>
    </lineage>
</organism>
<dbReference type="HOGENOM" id="CLU_2886579_0_0_1"/>
<dbReference type="EMBL" id="CH445349">
    <property type="protein sequence ID" value="EAT79417.1"/>
    <property type="molecule type" value="Genomic_DNA"/>
</dbReference>
<protein>
    <submittedName>
        <fullName evidence="1">Uncharacterized protein</fullName>
    </submittedName>
</protein>
<dbReference type="InParanoid" id="Q0U574"/>
<dbReference type="GeneID" id="5980220"/>
<dbReference type="KEGG" id="pno:SNOG_13090"/>
<dbReference type="Proteomes" id="UP000001055">
    <property type="component" value="Unassembled WGS sequence"/>
</dbReference>
<reference evidence="2" key="1">
    <citation type="journal article" date="2007" name="Plant Cell">
        <title>Dothideomycete-plant interactions illuminated by genome sequencing and EST analysis of the wheat pathogen Stagonospora nodorum.</title>
        <authorList>
            <person name="Hane J.K."/>
            <person name="Lowe R.G."/>
            <person name="Solomon P.S."/>
            <person name="Tan K.C."/>
            <person name="Schoch C.L."/>
            <person name="Spatafora J.W."/>
            <person name="Crous P.W."/>
            <person name="Kodira C."/>
            <person name="Birren B.W."/>
            <person name="Galagan J.E."/>
            <person name="Torriani S.F."/>
            <person name="McDonald B.A."/>
            <person name="Oliver R.P."/>
        </authorList>
    </citation>
    <scope>NUCLEOTIDE SEQUENCE [LARGE SCALE GENOMIC DNA]</scope>
    <source>
        <strain evidence="2">SN15 / ATCC MYA-4574 / FGSC 10173</strain>
    </source>
</reference>
<dbReference type="RefSeq" id="XP_001803305.1">
    <property type="nucleotide sequence ID" value="XM_001803253.1"/>
</dbReference>
<accession>Q0U574</accession>